<name>A0A2I0HNJ8_PUNGR</name>
<protein>
    <submittedName>
        <fullName evidence="2">Uncharacterized protein</fullName>
    </submittedName>
</protein>
<keyword evidence="3" id="KW-1185">Reference proteome</keyword>
<dbReference type="AlphaFoldDB" id="A0A2I0HNJ8"/>
<sequence length="77" mass="8555">MVTPSHVRRSRVPGKVDTPKPRCIGARTTCPDEIKIRDRTSGRTIGVGELNAEGGVWLLRRPLFQGLWAMRAEGDDI</sequence>
<reference evidence="2 3" key="1">
    <citation type="submission" date="2017-11" db="EMBL/GenBank/DDBJ databases">
        <title>De-novo sequencing of pomegranate (Punica granatum L.) genome.</title>
        <authorList>
            <person name="Akparov Z."/>
            <person name="Amiraslanov A."/>
            <person name="Hajiyeva S."/>
            <person name="Abbasov M."/>
            <person name="Kaur K."/>
            <person name="Hamwieh A."/>
            <person name="Solovyev V."/>
            <person name="Salamov A."/>
            <person name="Braich B."/>
            <person name="Kosarev P."/>
            <person name="Mahmoud A."/>
            <person name="Hajiyev E."/>
            <person name="Babayeva S."/>
            <person name="Izzatullayeva V."/>
            <person name="Mammadov A."/>
            <person name="Mammadov A."/>
            <person name="Sharifova S."/>
            <person name="Ojaghi J."/>
            <person name="Eynullazada K."/>
            <person name="Bayramov B."/>
            <person name="Abdulazimova A."/>
            <person name="Shahmuradov I."/>
        </authorList>
    </citation>
    <scope>NUCLEOTIDE SEQUENCE [LARGE SCALE GENOMIC DNA]</scope>
    <source>
        <strain evidence="3">cv. AG2017</strain>
        <tissue evidence="2">Leaf</tissue>
    </source>
</reference>
<feature type="region of interest" description="Disordered" evidence="1">
    <location>
        <begin position="1"/>
        <end position="24"/>
    </location>
</feature>
<accession>A0A2I0HNJ8</accession>
<feature type="compositionally biased region" description="Basic residues" evidence="1">
    <location>
        <begin position="1"/>
        <end position="12"/>
    </location>
</feature>
<evidence type="ECO:0000256" key="1">
    <source>
        <dbReference type="SAM" id="MobiDB-lite"/>
    </source>
</evidence>
<proteinExistence type="predicted"/>
<comment type="caution">
    <text evidence="2">The sequence shown here is derived from an EMBL/GenBank/DDBJ whole genome shotgun (WGS) entry which is preliminary data.</text>
</comment>
<organism evidence="2 3">
    <name type="scientific">Punica granatum</name>
    <name type="common">Pomegranate</name>
    <dbReference type="NCBI Taxonomy" id="22663"/>
    <lineage>
        <taxon>Eukaryota</taxon>
        <taxon>Viridiplantae</taxon>
        <taxon>Streptophyta</taxon>
        <taxon>Embryophyta</taxon>
        <taxon>Tracheophyta</taxon>
        <taxon>Spermatophyta</taxon>
        <taxon>Magnoliopsida</taxon>
        <taxon>eudicotyledons</taxon>
        <taxon>Gunneridae</taxon>
        <taxon>Pentapetalae</taxon>
        <taxon>rosids</taxon>
        <taxon>malvids</taxon>
        <taxon>Myrtales</taxon>
        <taxon>Lythraceae</taxon>
        <taxon>Punica</taxon>
    </lineage>
</organism>
<evidence type="ECO:0000313" key="3">
    <source>
        <dbReference type="Proteomes" id="UP000233551"/>
    </source>
</evidence>
<dbReference type="Proteomes" id="UP000233551">
    <property type="component" value="Unassembled WGS sequence"/>
</dbReference>
<dbReference type="EMBL" id="PGOL01006779">
    <property type="protein sequence ID" value="PKI33295.1"/>
    <property type="molecule type" value="Genomic_DNA"/>
</dbReference>
<gene>
    <name evidence="2" type="ORF">CRG98_046317</name>
</gene>
<evidence type="ECO:0000313" key="2">
    <source>
        <dbReference type="EMBL" id="PKI33295.1"/>
    </source>
</evidence>